<evidence type="ECO:0000256" key="7">
    <source>
        <dbReference type="ARBA" id="ARBA00022692"/>
    </source>
</evidence>
<evidence type="ECO:0000256" key="9">
    <source>
        <dbReference type="ARBA" id="ARBA00022982"/>
    </source>
</evidence>
<evidence type="ECO:0000256" key="4">
    <source>
        <dbReference type="ARBA" id="ARBA00021095"/>
    </source>
</evidence>
<evidence type="ECO:0000256" key="6">
    <source>
        <dbReference type="ARBA" id="ARBA00022660"/>
    </source>
</evidence>
<evidence type="ECO:0000256" key="2">
    <source>
        <dbReference type="ARBA" id="ARBA00005698"/>
    </source>
</evidence>
<evidence type="ECO:0000256" key="3">
    <source>
        <dbReference type="ARBA" id="ARBA00012944"/>
    </source>
</evidence>
<dbReference type="PANTHER" id="PTHR11435">
    <property type="entry name" value="NADH UBIQUINONE OXIDOREDUCTASE SUBUNIT ND6"/>
    <property type="match status" value="1"/>
</dbReference>
<dbReference type="AlphaFoldDB" id="E3VTI2"/>
<keyword evidence="8" id="KW-1278">Translocase</keyword>
<dbReference type="GO" id="GO:0031966">
    <property type="term" value="C:mitochondrial membrane"/>
    <property type="evidence" value="ECO:0007669"/>
    <property type="project" value="UniProtKB-SubCell"/>
</dbReference>
<dbReference type="GO" id="GO:0008137">
    <property type="term" value="F:NADH dehydrogenase (ubiquinone) activity"/>
    <property type="evidence" value="ECO:0007669"/>
    <property type="project" value="UniProtKB-EC"/>
</dbReference>
<dbReference type="PANTHER" id="PTHR11435:SF1">
    <property type="entry name" value="NADH-UBIQUINONE OXIDOREDUCTASE CHAIN 6"/>
    <property type="match status" value="1"/>
</dbReference>
<evidence type="ECO:0000256" key="13">
    <source>
        <dbReference type="ARBA" id="ARBA00023136"/>
    </source>
</evidence>
<keyword evidence="6" id="KW-0679">Respiratory chain</keyword>
<keyword evidence="7 16" id="KW-0812">Transmembrane</keyword>
<comment type="subcellular location">
    <subcellularLocation>
        <location evidence="1">Mitochondrion membrane</location>
        <topology evidence="1">Multi-pass membrane protein</topology>
    </subcellularLocation>
</comment>
<feature type="transmembrane region" description="Helical" evidence="16">
    <location>
        <begin position="128"/>
        <end position="148"/>
    </location>
</feature>
<proteinExistence type="inferred from homology"/>
<evidence type="ECO:0000256" key="14">
    <source>
        <dbReference type="ARBA" id="ARBA00031019"/>
    </source>
</evidence>
<keyword evidence="11" id="KW-0520">NAD</keyword>
<dbReference type="EMBL" id="HQ232825">
    <property type="protein sequence ID" value="ADO60620.1"/>
    <property type="molecule type" value="Genomic_DNA"/>
</dbReference>
<evidence type="ECO:0000256" key="1">
    <source>
        <dbReference type="ARBA" id="ARBA00004225"/>
    </source>
</evidence>
<evidence type="ECO:0000313" key="17">
    <source>
        <dbReference type="EMBL" id="ADO60620.1"/>
    </source>
</evidence>
<keyword evidence="9" id="KW-0249">Electron transport</keyword>
<evidence type="ECO:0000256" key="5">
    <source>
        <dbReference type="ARBA" id="ARBA00022448"/>
    </source>
</evidence>
<comment type="catalytic activity">
    <reaction evidence="15">
        <text>a ubiquinone + NADH + 5 H(+)(in) = a ubiquinol + NAD(+) + 4 H(+)(out)</text>
        <dbReference type="Rhea" id="RHEA:29091"/>
        <dbReference type="Rhea" id="RHEA-COMP:9565"/>
        <dbReference type="Rhea" id="RHEA-COMP:9566"/>
        <dbReference type="ChEBI" id="CHEBI:15378"/>
        <dbReference type="ChEBI" id="CHEBI:16389"/>
        <dbReference type="ChEBI" id="CHEBI:17976"/>
        <dbReference type="ChEBI" id="CHEBI:57540"/>
        <dbReference type="ChEBI" id="CHEBI:57945"/>
        <dbReference type="EC" id="7.1.1.2"/>
    </reaction>
</comment>
<dbReference type="InterPro" id="IPR050269">
    <property type="entry name" value="ComplexI_Subunit6"/>
</dbReference>
<keyword evidence="13 16" id="KW-0472">Membrane</keyword>
<keyword evidence="12 17" id="KW-0496">Mitochondrion</keyword>
<geneLocation type="mitochondrion" evidence="17"/>
<evidence type="ECO:0000256" key="16">
    <source>
        <dbReference type="SAM" id="Phobius"/>
    </source>
</evidence>
<reference evidence="17" key="1">
    <citation type="journal article" date="2010" name="Nucleic Acids Res.">
        <title>Why barcode? High-throughput multiplex sequencing of mitochondrial genomes for molecular systematics.</title>
        <authorList>
            <person name="Timmermans M.J."/>
            <person name="Dodsworth S."/>
            <person name="Culverwell C.L."/>
            <person name="Bocak L."/>
            <person name="Ahrens D."/>
            <person name="Littlewood D.T."/>
            <person name="Pons J."/>
            <person name="Vogler A.P."/>
        </authorList>
    </citation>
    <scope>NUCLEOTIDE SEQUENCE</scope>
</reference>
<feature type="transmembrane region" description="Helical" evidence="16">
    <location>
        <begin position="41"/>
        <end position="63"/>
    </location>
</feature>
<keyword evidence="5" id="KW-0813">Transport</keyword>
<evidence type="ECO:0000256" key="12">
    <source>
        <dbReference type="ARBA" id="ARBA00023128"/>
    </source>
</evidence>
<sequence length="159" mass="18489">MLLLNMMLSIIFLFMTHPLSMGIILLLQTIIISMITGKMCLNFWFSYILFLILIGGMLILFIYMTSIASNEKFTLNFKIMIPAIFSMALILLLNIQWKFFQTNVEMKINSQLNLTSFMSKYIHFPTNMITILMIIYLLITLIMTIKIIKSSKGPLRLKN</sequence>
<protein>
    <recommendedName>
        <fullName evidence="4">NADH-ubiquinone oxidoreductase chain 6</fullName>
        <ecNumber evidence="3">7.1.1.2</ecNumber>
    </recommendedName>
    <alternativeName>
        <fullName evidence="14">NADH dehydrogenase subunit 6</fullName>
    </alternativeName>
</protein>
<name>E3VTI2_9CUCU</name>
<feature type="transmembrane region" description="Helical" evidence="16">
    <location>
        <begin position="75"/>
        <end position="97"/>
    </location>
</feature>
<dbReference type="EC" id="7.1.1.2" evidence="3"/>
<gene>
    <name evidence="17" type="primary">ND6</name>
</gene>
<evidence type="ECO:0000256" key="11">
    <source>
        <dbReference type="ARBA" id="ARBA00023027"/>
    </source>
</evidence>
<comment type="similarity">
    <text evidence="2">Belongs to the complex I subunit 6 family.</text>
</comment>
<feature type="transmembrane region" description="Helical" evidence="16">
    <location>
        <begin position="12"/>
        <end position="35"/>
    </location>
</feature>
<accession>E3VTI2</accession>
<evidence type="ECO:0000256" key="8">
    <source>
        <dbReference type="ARBA" id="ARBA00022967"/>
    </source>
</evidence>
<organism evidence="17">
    <name type="scientific">Omonadus floralis</name>
    <name type="common">narrownecked grain beetle</name>
    <dbReference type="NCBI Taxonomy" id="904171"/>
    <lineage>
        <taxon>Eukaryota</taxon>
        <taxon>Metazoa</taxon>
        <taxon>Ecdysozoa</taxon>
        <taxon>Arthropoda</taxon>
        <taxon>Hexapoda</taxon>
        <taxon>Insecta</taxon>
        <taxon>Pterygota</taxon>
        <taxon>Neoptera</taxon>
        <taxon>Endopterygota</taxon>
        <taxon>Coleoptera</taxon>
        <taxon>Polyphaga</taxon>
        <taxon>Cucujiformia</taxon>
        <taxon>Anthicidae</taxon>
        <taxon>Omonadus</taxon>
    </lineage>
</organism>
<evidence type="ECO:0000256" key="15">
    <source>
        <dbReference type="ARBA" id="ARBA00049551"/>
    </source>
</evidence>
<keyword evidence="10 16" id="KW-1133">Transmembrane helix</keyword>
<evidence type="ECO:0000256" key="10">
    <source>
        <dbReference type="ARBA" id="ARBA00022989"/>
    </source>
</evidence>